<dbReference type="EMBL" id="LFIW01001474">
    <property type="protein sequence ID" value="KZL82269.1"/>
    <property type="molecule type" value="Genomic_DNA"/>
</dbReference>
<dbReference type="Pfam" id="PF13561">
    <property type="entry name" value="adh_short_C2"/>
    <property type="match status" value="1"/>
</dbReference>
<dbReference type="PRINTS" id="PR00080">
    <property type="entry name" value="SDRFAMILY"/>
</dbReference>
<keyword evidence="3" id="KW-0560">Oxidoreductase</keyword>
<dbReference type="OrthoDB" id="47007at2759"/>
<gene>
    <name evidence="4" type="ORF">CI238_13238</name>
</gene>
<evidence type="ECO:0000313" key="4">
    <source>
        <dbReference type="EMBL" id="KZL82269.1"/>
    </source>
</evidence>
<sequence>MSSATSLSEPWSLKGKTAIVTGGSRGIGSAIAIHFARKGISNIAITYVSNQTAANKTLEECRKLGVKNGIAIQADVTDSTIGPKIVNNTLSGLDVTTIDILVNNAISPDASKVSDIKTFQAKDFSDLMVANVYSAVSLTAAFMEYAPKYGGRVINISSITSKTGNPGPLMTYGATKAALDSYTRSFADSFASTTGITFNSVAVGPTDTDALAAAKELKGLINSMVELTSAATRLGIPDDIAYIVGFLASEEGRWVNGASVSANGGNRQTLALYG</sequence>
<evidence type="ECO:0000313" key="5">
    <source>
        <dbReference type="Proteomes" id="UP000076584"/>
    </source>
</evidence>
<dbReference type="Proteomes" id="UP000076584">
    <property type="component" value="Unassembled WGS sequence"/>
</dbReference>
<dbReference type="Gene3D" id="3.40.50.720">
    <property type="entry name" value="NAD(P)-binding Rossmann-like Domain"/>
    <property type="match status" value="1"/>
</dbReference>
<evidence type="ECO:0000256" key="3">
    <source>
        <dbReference type="ARBA" id="ARBA00023002"/>
    </source>
</evidence>
<dbReference type="PRINTS" id="PR00081">
    <property type="entry name" value="GDHRDH"/>
</dbReference>
<evidence type="ECO:0000256" key="1">
    <source>
        <dbReference type="ARBA" id="ARBA00006484"/>
    </source>
</evidence>
<proteinExistence type="inferred from homology"/>
<dbReference type="PROSITE" id="PS00061">
    <property type="entry name" value="ADH_SHORT"/>
    <property type="match status" value="1"/>
</dbReference>
<accession>A0A161XYC8</accession>
<dbReference type="AlphaFoldDB" id="A0A161XYC8"/>
<evidence type="ECO:0000256" key="2">
    <source>
        <dbReference type="ARBA" id="ARBA00022857"/>
    </source>
</evidence>
<dbReference type="InterPro" id="IPR002347">
    <property type="entry name" value="SDR_fam"/>
</dbReference>
<keyword evidence="5" id="KW-1185">Reference proteome</keyword>
<comment type="similarity">
    <text evidence="1">Belongs to the short-chain dehydrogenases/reductases (SDR) family.</text>
</comment>
<comment type="caution">
    <text evidence="4">The sequence shown here is derived from an EMBL/GenBank/DDBJ whole genome shotgun (WGS) entry which is preliminary data.</text>
</comment>
<dbReference type="GO" id="GO:0016614">
    <property type="term" value="F:oxidoreductase activity, acting on CH-OH group of donors"/>
    <property type="evidence" value="ECO:0007669"/>
    <property type="project" value="UniProtKB-ARBA"/>
</dbReference>
<organism evidence="4 5">
    <name type="scientific">Colletotrichum incanum</name>
    <name type="common">Soybean anthracnose fungus</name>
    <dbReference type="NCBI Taxonomy" id="1573173"/>
    <lineage>
        <taxon>Eukaryota</taxon>
        <taxon>Fungi</taxon>
        <taxon>Dikarya</taxon>
        <taxon>Ascomycota</taxon>
        <taxon>Pezizomycotina</taxon>
        <taxon>Sordariomycetes</taxon>
        <taxon>Hypocreomycetidae</taxon>
        <taxon>Glomerellales</taxon>
        <taxon>Glomerellaceae</taxon>
        <taxon>Colletotrichum</taxon>
        <taxon>Colletotrichum spaethianum species complex</taxon>
    </lineage>
</organism>
<dbReference type="SUPFAM" id="SSF51735">
    <property type="entry name" value="NAD(P)-binding Rossmann-fold domains"/>
    <property type="match status" value="1"/>
</dbReference>
<protein>
    <submittedName>
        <fullName evidence="4">3-oxoacyl-(Acyl-carrier-protein) reductase</fullName>
    </submittedName>
</protein>
<dbReference type="InterPro" id="IPR036291">
    <property type="entry name" value="NAD(P)-bd_dom_sf"/>
</dbReference>
<name>A0A161XYC8_COLIC</name>
<dbReference type="InterPro" id="IPR020904">
    <property type="entry name" value="Sc_DH/Rdtase_CS"/>
</dbReference>
<reference evidence="4 5" key="1">
    <citation type="submission" date="2015-06" db="EMBL/GenBank/DDBJ databases">
        <title>Survival trade-offs in plant roots during colonization by closely related pathogenic and mutualistic fungi.</title>
        <authorList>
            <person name="Hacquard S."/>
            <person name="Kracher B."/>
            <person name="Hiruma K."/>
            <person name="Weinman A."/>
            <person name="Muench P."/>
            <person name="Garrido Oter R."/>
            <person name="Ver Loren van Themaat E."/>
            <person name="Dallerey J.-F."/>
            <person name="Damm U."/>
            <person name="Henrissat B."/>
            <person name="Lespinet O."/>
            <person name="Thon M."/>
            <person name="Kemen E."/>
            <person name="McHardy A.C."/>
            <person name="Schulze-Lefert P."/>
            <person name="O'Connell R.J."/>
        </authorList>
    </citation>
    <scope>NUCLEOTIDE SEQUENCE [LARGE SCALE GENOMIC DNA]</scope>
    <source>
        <strain evidence="4 5">MAFF 238704</strain>
    </source>
</reference>
<dbReference type="PANTHER" id="PTHR48107">
    <property type="entry name" value="NADPH-DEPENDENT ALDEHYDE REDUCTASE-LIKE PROTEIN, CHLOROPLASTIC-RELATED"/>
    <property type="match status" value="1"/>
</dbReference>
<keyword evidence="2" id="KW-0521">NADP</keyword>
<dbReference type="STRING" id="1573173.A0A161XYC8"/>